<dbReference type="SUPFAM" id="SSF56425">
    <property type="entry name" value="Succinate dehydrogenase/fumarate reductase flavoprotein, catalytic domain"/>
    <property type="match status" value="1"/>
</dbReference>
<keyword evidence="3" id="KW-0274">FAD</keyword>
<dbReference type="RefSeq" id="WP_106912887.1">
    <property type="nucleotide sequence ID" value="NZ_CP020388.1"/>
</dbReference>
<dbReference type="InterPro" id="IPR036188">
    <property type="entry name" value="FAD/NAD-bd_sf"/>
</dbReference>
<dbReference type="InterPro" id="IPR003953">
    <property type="entry name" value="FAD-dep_OxRdtase_2_FAD-bd"/>
</dbReference>
<evidence type="ECO:0000256" key="1">
    <source>
        <dbReference type="ARBA" id="ARBA00001974"/>
    </source>
</evidence>
<feature type="domain" description="FAD-dependent oxidoreductase 2 FAD-binding" evidence="5">
    <location>
        <begin position="8"/>
        <end position="548"/>
    </location>
</feature>
<evidence type="ECO:0000256" key="3">
    <source>
        <dbReference type="ARBA" id="ARBA00022827"/>
    </source>
</evidence>
<comment type="caution">
    <text evidence="6">The sequence shown here is derived from an EMBL/GenBank/DDBJ whole genome shotgun (WGS) entry which is preliminary data.</text>
</comment>
<evidence type="ECO:0000313" key="6">
    <source>
        <dbReference type="EMBL" id="MDQ2309572.1"/>
    </source>
</evidence>
<sequence length="571" mass="60383">MRGQITVDMLVIGSGAAGLSAAVTAGLSAAVTAAQGGATVLVAEKASTLGGTSAWSGGWLWIPRNPLAKEEGFDEPPEAPLAYLQHEMGGQPADTRLRAFLRHGPEMVEFFRRHTAVQFLSGTRMPDFHSSPGCAAGGRSVTAKPFDGRLLGDWLHRLRPPLEVISLAGMGIAGGSDMAHFFNATRSPRSALYASRRLLRHGWQHLRAGRGQHLVNGNALVARLLRSALDAGVQFQLNAPAQRLLRDERGVRGAVLRSDDGEVQVSARAVVLACGGFPHDRARLAQQVPHAPGGYGHFSAAPPVNQGDGIRLGEAAGGQFDDTLKNPMAWAPVSRVTLASGQQLVFPHLVERAKPGFMAVLPDGRRFVNEADSYHDFIAALLAATPAGETPVAWLLADSRALRRYGLGHARPFPFSPQAWLRTGYLQSADTLEGLAERCGIDAAGLRDSVSRFNGFADRGEDPDFQRGASAYNRAQGDGGVTLGRLSEAPFYAVRILPGSLGSFSGLVTDDAARVLDAGQRPVNGLYAVGNDMASVMRGYYPSGGITLGPAMTFGYLVGKAVAAGCRGRTA</sequence>
<name>A0AAW8HMX6_PLUGE</name>
<proteinExistence type="predicted"/>
<gene>
    <name evidence="6" type="ORF">RBJ30_10725</name>
</gene>
<dbReference type="GeneID" id="61385581"/>
<evidence type="ECO:0000256" key="2">
    <source>
        <dbReference type="ARBA" id="ARBA00022630"/>
    </source>
</evidence>
<dbReference type="GO" id="GO:0008202">
    <property type="term" value="P:steroid metabolic process"/>
    <property type="evidence" value="ECO:0007669"/>
    <property type="project" value="UniProtKB-ARBA"/>
</dbReference>
<protein>
    <submittedName>
        <fullName evidence="6">FAD-dependent oxidoreductase</fullName>
    </submittedName>
</protein>
<dbReference type="AlphaFoldDB" id="A0AAW8HMX6"/>
<evidence type="ECO:0000256" key="4">
    <source>
        <dbReference type="ARBA" id="ARBA00023002"/>
    </source>
</evidence>
<dbReference type="InterPro" id="IPR050315">
    <property type="entry name" value="FAD-oxidoreductase_2"/>
</dbReference>
<reference evidence="6" key="1">
    <citation type="submission" date="2023-08" db="EMBL/GenBank/DDBJ databases">
        <title>WGS of pathogenic bacterial species, Los Angeles County Public Health Laboratories.</title>
        <authorList>
            <person name="Garrigues J.M."/>
            <person name="Green N.M."/>
        </authorList>
    </citation>
    <scope>NUCLEOTIDE SEQUENCE</scope>
    <source>
        <strain evidence="6">LACPHL-BACT-2023-00068</strain>
    </source>
</reference>
<dbReference type="SUPFAM" id="SSF51905">
    <property type="entry name" value="FAD/NAD(P)-binding domain"/>
    <property type="match status" value="1"/>
</dbReference>
<evidence type="ECO:0000313" key="7">
    <source>
        <dbReference type="Proteomes" id="UP001236270"/>
    </source>
</evidence>
<accession>A0AAW8HMX6</accession>
<keyword evidence="4" id="KW-0560">Oxidoreductase</keyword>
<organism evidence="6 7">
    <name type="scientific">Pluralibacter gergoviae</name>
    <name type="common">Enterobacter gergoviae</name>
    <dbReference type="NCBI Taxonomy" id="61647"/>
    <lineage>
        <taxon>Bacteria</taxon>
        <taxon>Pseudomonadati</taxon>
        <taxon>Pseudomonadota</taxon>
        <taxon>Gammaproteobacteria</taxon>
        <taxon>Enterobacterales</taxon>
        <taxon>Enterobacteriaceae</taxon>
        <taxon>Pluralibacter</taxon>
    </lineage>
</organism>
<evidence type="ECO:0000259" key="5">
    <source>
        <dbReference type="Pfam" id="PF00890"/>
    </source>
</evidence>
<dbReference type="EMBL" id="JAVDNV010000006">
    <property type="protein sequence ID" value="MDQ2309572.1"/>
    <property type="molecule type" value="Genomic_DNA"/>
</dbReference>
<comment type="cofactor">
    <cofactor evidence="1">
        <name>FAD</name>
        <dbReference type="ChEBI" id="CHEBI:57692"/>
    </cofactor>
</comment>
<dbReference type="Pfam" id="PF00890">
    <property type="entry name" value="FAD_binding_2"/>
    <property type="match status" value="1"/>
</dbReference>
<dbReference type="PANTHER" id="PTHR43400:SF10">
    <property type="entry name" value="3-OXOSTEROID 1-DEHYDROGENASE"/>
    <property type="match status" value="1"/>
</dbReference>
<dbReference type="Gene3D" id="3.50.50.60">
    <property type="entry name" value="FAD/NAD(P)-binding domain"/>
    <property type="match status" value="2"/>
</dbReference>
<dbReference type="Proteomes" id="UP001236270">
    <property type="component" value="Unassembled WGS sequence"/>
</dbReference>
<keyword evidence="2" id="KW-0285">Flavoprotein</keyword>
<dbReference type="GO" id="GO:0016491">
    <property type="term" value="F:oxidoreductase activity"/>
    <property type="evidence" value="ECO:0007669"/>
    <property type="project" value="UniProtKB-KW"/>
</dbReference>
<dbReference type="InterPro" id="IPR027477">
    <property type="entry name" value="Succ_DH/fumarate_Rdtase_cat_sf"/>
</dbReference>
<dbReference type="PANTHER" id="PTHR43400">
    <property type="entry name" value="FUMARATE REDUCTASE"/>
    <property type="match status" value="1"/>
</dbReference>